<sequence>MHLSLYKCKYLYIRQLTERYFQIVGLDTDMLTTRLPPTLTRVGGQDPEMVSTCLHKTIHFQVLRLRP</sequence>
<dbReference type="Proteomes" id="UP000017246">
    <property type="component" value="Unassembled WGS sequence"/>
</dbReference>
<evidence type="ECO:0000313" key="1">
    <source>
        <dbReference type="EMBL" id="CUT99675.1"/>
    </source>
</evidence>
<protein>
    <submittedName>
        <fullName evidence="1">Uncharacterized protein</fullName>
    </submittedName>
</protein>
<accession>A0A068YAP5</accession>
<organism evidence="1 2">
    <name type="scientific">Echinococcus multilocularis</name>
    <name type="common">Fox tapeworm</name>
    <dbReference type="NCBI Taxonomy" id="6211"/>
    <lineage>
        <taxon>Eukaryota</taxon>
        <taxon>Metazoa</taxon>
        <taxon>Spiralia</taxon>
        <taxon>Lophotrochozoa</taxon>
        <taxon>Platyhelminthes</taxon>
        <taxon>Cestoda</taxon>
        <taxon>Eucestoda</taxon>
        <taxon>Cyclophyllidea</taxon>
        <taxon>Taeniidae</taxon>
        <taxon>Echinococcus</taxon>
    </lineage>
</organism>
<reference evidence="1" key="1">
    <citation type="journal article" date="2013" name="Nature">
        <title>The genomes of four tapeworm species reveal adaptations to parasitism.</title>
        <authorList>
            <person name="Tsai I.J."/>
            <person name="Zarowiecki M."/>
            <person name="Holroyd N."/>
            <person name="Garciarrubio A."/>
            <person name="Sanchez-Flores A."/>
            <person name="Brooks K.L."/>
            <person name="Tracey A."/>
            <person name="Bobes R.J."/>
            <person name="Fragoso G."/>
            <person name="Sciutto E."/>
            <person name="Aslett M."/>
            <person name="Beasley H."/>
            <person name="Bennett H.M."/>
            <person name="Cai J."/>
            <person name="Camicia F."/>
            <person name="Clark R."/>
            <person name="Cucher M."/>
            <person name="De Silva N."/>
            <person name="Day T.A."/>
            <person name="Deplazes P."/>
            <person name="Estrada K."/>
            <person name="Fernandez C."/>
            <person name="Holland P.W."/>
            <person name="Hou J."/>
            <person name="Hu S."/>
            <person name="Huckvale T."/>
            <person name="Hung S.S."/>
            <person name="Kamenetzky L."/>
            <person name="Keane J.A."/>
            <person name="Kiss F."/>
            <person name="Koziol U."/>
            <person name="Lambert O."/>
            <person name="Liu K."/>
            <person name="Luo X."/>
            <person name="Luo Y."/>
            <person name="Macchiaroli N."/>
            <person name="Nichol S."/>
            <person name="Paps J."/>
            <person name="Parkinson J."/>
            <person name="Pouchkina-Stantcheva N."/>
            <person name="Riddiford N."/>
            <person name="Rosenzvit M."/>
            <person name="Salinas G."/>
            <person name="Wasmuth J.D."/>
            <person name="Zamanian M."/>
            <person name="Zheng Y."/>
            <person name="Cai X."/>
            <person name="Soberon X."/>
            <person name="Olson P.D."/>
            <person name="Laclette J.P."/>
            <person name="Brehm K."/>
            <person name="Berriman M."/>
            <person name="Garciarrubio A."/>
            <person name="Bobes R.J."/>
            <person name="Fragoso G."/>
            <person name="Sanchez-Flores A."/>
            <person name="Estrada K."/>
            <person name="Cevallos M.A."/>
            <person name="Morett E."/>
            <person name="Gonzalez V."/>
            <person name="Portillo T."/>
            <person name="Ochoa-Leyva A."/>
            <person name="Jose M.V."/>
            <person name="Sciutto E."/>
            <person name="Landa A."/>
            <person name="Jimenez L."/>
            <person name="Valdes V."/>
            <person name="Carrero J.C."/>
            <person name="Larralde C."/>
            <person name="Morales-Montor J."/>
            <person name="Limon-Lason J."/>
            <person name="Soberon X."/>
            <person name="Laclette J.P."/>
        </authorList>
    </citation>
    <scope>NUCLEOTIDE SEQUENCE [LARGE SCALE GENOMIC DNA]</scope>
</reference>
<reference evidence="1" key="2">
    <citation type="submission" date="2015-11" db="EMBL/GenBank/DDBJ databases">
        <authorList>
            <person name="Zhang Y."/>
            <person name="Guo Z."/>
        </authorList>
    </citation>
    <scope>NUCLEOTIDE SEQUENCE</scope>
</reference>
<dbReference type="EMBL" id="LN902845">
    <property type="protein sequence ID" value="CUT99675.1"/>
    <property type="molecule type" value="Genomic_DNA"/>
</dbReference>
<dbReference type="AlphaFoldDB" id="A0A068YAP5"/>
<proteinExistence type="predicted"/>
<name>A0A068YAP5_ECHMU</name>
<evidence type="ECO:0000313" key="2">
    <source>
        <dbReference type="Proteomes" id="UP000017246"/>
    </source>
</evidence>
<keyword evidence="2" id="KW-1185">Reference proteome</keyword>